<feature type="region of interest" description="Disordered" evidence="1">
    <location>
        <begin position="812"/>
        <end position="873"/>
    </location>
</feature>
<reference evidence="2" key="2">
    <citation type="submission" date="2021-12" db="EMBL/GenBank/DDBJ databases">
        <title>Resequencing data analysis of finger millet.</title>
        <authorList>
            <person name="Hatakeyama M."/>
            <person name="Aluri S."/>
            <person name="Balachadran M.T."/>
            <person name="Sivarajan S.R."/>
            <person name="Poveda L."/>
            <person name="Shimizu-Inatsugi R."/>
            <person name="Schlapbach R."/>
            <person name="Sreeman S.M."/>
            <person name="Shimizu K.K."/>
        </authorList>
    </citation>
    <scope>NUCLEOTIDE SEQUENCE</scope>
</reference>
<feature type="region of interest" description="Disordered" evidence="1">
    <location>
        <begin position="1080"/>
        <end position="1106"/>
    </location>
</feature>
<protein>
    <submittedName>
        <fullName evidence="2">Uncharacterized protein</fullName>
    </submittedName>
</protein>
<gene>
    <name evidence="2" type="primary">ga19898</name>
    <name evidence="2" type="ORF">PR202_ga19898</name>
</gene>
<feature type="compositionally biased region" description="Polar residues" evidence="1">
    <location>
        <begin position="239"/>
        <end position="250"/>
    </location>
</feature>
<feature type="compositionally biased region" description="Basic and acidic residues" evidence="1">
    <location>
        <begin position="1002"/>
        <end position="1013"/>
    </location>
</feature>
<feature type="region of interest" description="Disordered" evidence="1">
    <location>
        <begin position="975"/>
        <end position="1013"/>
    </location>
</feature>
<evidence type="ECO:0000313" key="2">
    <source>
        <dbReference type="EMBL" id="GJN02536.1"/>
    </source>
</evidence>
<keyword evidence="3" id="KW-1185">Reference proteome</keyword>
<feature type="region of interest" description="Disordered" evidence="1">
    <location>
        <begin position="1032"/>
        <end position="1054"/>
    </location>
</feature>
<reference evidence="2" key="1">
    <citation type="journal article" date="2018" name="DNA Res.">
        <title>Multiple hybrid de novo genome assembly of finger millet, an orphan allotetraploid crop.</title>
        <authorList>
            <person name="Hatakeyama M."/>
            <person name="Aluri S."/>
            <person name="Balachadran M.T."/>
            <person name="Sivarajan S.R."/>
            <person name="Patrignani A."/>
            <person name="Gruter S."/>
            <person name="Poveda L."/>
            <person name="Shimizu-Inatsugi R."/>
            <person name="Baeten J."/>
            <person name="Francoijs K.J."/>
            <person name="Nataraja K.N."/>
            <person name="Reddy Y.A.N."/>
            <person name="Phadnis S."/>
            <person name="Ravikumar R.L."/>
            <person name="Schlapbach R."/>
            <person name="Sreeman S.M."/>
            <person name="Shimizu K.K."/>
        </authorList>
    </citation>
    <scope>NUCLEOTIDE SEQUENCE</scope>
</reference>
<feature type="compositionally biased region" description="Basic residues" evidence="1">
    <location>
        <begin position="717"/>
        <end position="727"/>
    </location>
</feature>
<evidence type="ECO:0000256" key="1">
    <source>
        <dbReference type="SAM" id="MobiDB-lite"/>
    </source>
</evidence>
<feature type="compositionally biased region" description="Polar residues" evidence="1">
    <location>
        <begin position="1083"/>
        <end position="1092"/>
    </location>
</feature>
<feature type="region of interest" description="Disordered" evidence="1">
    <location>
        <begin position="432"/>
        <end position="484"/>
    </location>
</feature>
<name>A0AAV5CWN4_ELECO</name>
<dbReference type="EMBL" id="BQKI01000009">
    <property type="protein sequence ID" value="GJN02536.1"/>
    <property type="molecule type" value="Genomic_DNA"/>
</dbReference>
<dbReference type="AlphaFoldDB" id="A0AAV5CWN4"/>
<sequence>MLVAPDTSIRSLKSQVAAEHIAAFPDHGPVTVNSLQVRRRDTLFHLSESMTVMSAFTRVKGGCFLHAKITEARVGMHCCQGTPEIDGRKTSGGHAGMHVERHARELLAATPHVANDGLTHGLGGGDATAELNNVHARDAVLYNVLAPPSSSLLDTKTKNEASLASDVDIDKSSKQTNVCHVVEADAMDYFLHGDRDHDVDGNANKQIKMKEEMLGQVHVDDISQGKERKKAKKRKITDSAHTSATDARISNESCTMDTNKSIRAPLETNPTHGELSNVSLGKEVIDNIPEDSLQIENLSIVGKKKKKKKRLSAPSEAVSGQEAAKLPTVTVGLTKSGADAYEVDMISGDGSTARSSVLLSSLEPNDESQGGKQVQFVNNVQASTDLTSEQENLGHMHNGDRNPSIRDAINSAAEVPVIGERIAEASNGACDGAEEHEETKQHKYNGSSHDADVAETSNMKKGGKSIDALEERPTNDNISREKKRKKVKKVNIVDMASIDIGGDQQILGHTEDAGKTDKVYTEREILHGLSVGPVSDNVQQGDSNVIGNQNDAKQATQGSVGAIVSDSKFGENLDKAAANMINEVLADLKSRDSLSKELSEDLVTGQIHLDGNPNALEFPASTGNKADDHAALPLKYPDAIHSDTPARSCSHKKPKGKQSKVLPTMINSSQHSCGMPQEDADTKLKESDTLRCPGKASDLKDIFTGDYVVQADDKTKSTKRQSKKVKKVPTGNGKTTQSLDEQVNHQVAREDIEGGNAAIQADLVRAGSVINTPMGTVTKVQHKGKRTFETQASKMQETSHFANAAQDSHDENAIGITGTHDNKNSSGHPTESPAVQEDAATLKSSSPSARKKRKKPLKTGLQSQNSAMEHDSNSDLLHCNAKKGLVSAKNSAQPNHCITAHTESDKINFLDHFSLGEMNDRLISAENIQNNEAEIMEAKNTKNTCSTEPNDLLESLPPAEKTSLTDHFGTIEVVVPSTKAENMNSGKEKRKRKRKPNSEGPATDKENLDADHRCTDQAGDNWMREIEAEKQKPWIQKRSSGPMDEMDDSPKPWMMHNESKELRKSASQEKPHNLVKSFAMSPAASSDSTEATPQIAKRSRRAVRKVSKQRYEEANVKFKEESRKVGSGALFNDAISEEPNDVKDIKGEKAALGTSLDNSSASVNSGALLCLIKIMSASLYFIYGLAYDESDVPDDDEALSLSQKSLRDLDIGSILRGSRSYKKAKQKEAELLDDDTEVPDSQPTDGLFWG</sequence>
<proteinExistence type="predicted"/>
<dbReference type="Proteomes" id="UP001054889">
    <property type="component" value="Unassembled WGS sequence"/>
</dbReference>
<feature type="region of interest" description="Disordered" evidence="1">
    <location>
        <begin position="1219"/>
        <end position="1250"/>
    </location>
</feature>
<feature type="compositionally biased region" description="Basic residues" evidence="1">
    <location>
        <begin position="1097"/>
        <end position="1106"/>
    </location>
</feature>
<feature type="region of interest" description="Disordered" evidence="1">
    <location>
        <begin position="222"/>
        <end position="250"/>
    </location>
</feature>
<feature type="compositionally biased region" description="Basic and acidic residues" evidence="1">
    <location>
        <begin position="467"/>
        <end position="480"/>
    </location>
</feature>
<accession>A0AAV5CWN4</accession>
<feature type="region of interest" description="Disordered" evidence="1">
    <location>
        <begin position="714"/>
        <end position="737"/>
    </location>
</feature>
<organism evidence="2 3">
    <name type="scientific">Eleusine coracana subsp. coracana</name>
    <dbReference type="NCBI Taxonomy" id="191504"/>
    <lineage>
        <taxon>Eukaryota</taxon>
        <taxon>Viridiplantae</taxon>
        <taxon>Streptophyta</taxon>
        <taxon>Embryophyta</taxon>
        <taxon>Tracheophyta</taxon>
        <taxon>Spermatophyta</taxon>
        <taxon>Magnoliopsida</taxon>
        <taxon>Liliopsida</taxon>
        <taxon>Poales</taxon>
        <taxon>Poaceae</taxon>
        <taxon>PACMAD clade</taxon>
        <taxon>Chloridoideae</taxon>
        <taxon>Cynodonteae</taxon>
        <taxon>Eleusininae</taxon>
        <taxon>Eleusine</taxon>
    </lineage>
</organism>
<comment type="caution">
    <text evidence="2">The sequence shown here is derived from an EMBL/GenBank/DDBJ whole genome shotgun (WGS) entry which is preliminary data.</text>
</comment>
<evidence type="ECO:0000313" key="3">
    <source>
        <dbReference type="Proteomes" id="UP001054889"/>
    </source>
</evidence>